<keyword evidence="1" id="KW-0175">Coiled coil</keyword>
<accession>A0A091CBI9</accession>
<reference evidence="2 3" key="1">
    <citation type="journal article" date="2014" name="Genome Announc.">
        <title>Draft Genome Sequences of Streptococcus bovis Strains ATCC 33317 and JB1.</title>
        <authorList>
            <person name="Benahmed F.H."/>
            <person name="Gopinath G.R."/>
            <person name="Harbottle H."/>
            <person name="Cotta M.A."/>
            <person name="Luo Y."/>
            <person name="Henderson C."/>
            <person name="Teri P."/>
            <person name="Soppet D."/>
            <person name="Rasmussen M."/>
            <person name="Whitehead T.R."/>
            <person name="Davidson M."/>
        </authorList>
    </citation>
    <scope>NUCLEOTIDE SEQUENCE [LARGE SCALE GENOMIC DNA]</scope>
    <source>
        <strain evidence="2 3">JB1</strain>
    </source>
</reference>
<evidence type="ECO:0000313" key="3">
    <source>
        <dbReference type="Proteomes" id="UP000029382"/>
    </source>
</evidence>
<dbReference type="NCBIfam" id="NF040896">
    <property type="entry name" value="SP_0009_fam"/>
    <property type="match status" value="1"/>
</dbReference>
<feature type="coiled-coil region" evidence="1">
    <location>
        <begin position="12"/>
        <end position="39"/>
    </location>
</feature>
<comment type="caution">
    <text evidence="2">The sequence shown here is derived from an EMBL/GenBank/DDBJ whole genome shotgun (WGS) entry which is preliminary data.</text>
</comment>
<dbReference type="InterPro" id="IPR049819">
    <property type="entry name" value="SP_0009-like"/>
</dbReference>
<sequence length="40" mass="4838">MENLIETIEKFLAYSDEKLEELAEENQKLREENHQSTKKE</sequence>
<name>A0A091CBI9_STREI</name>
<evidence type="ECO:0008006" key="4">
    <source>
        <dbReference type="Google" id="ProtNLM"/>
    </source>
</evidence>
<gene>
    <name evidence="2" type="ORF">H702_01430</name>
</gene>
<dbReference type="AlphaFoldDB" id="A0A091CBI9"/>
<dbReference type="Proteomes" id="UP000029382">
    <property type="component" value="Unassembled WGS sequence"/>
</dbReference>
<dbReference type="EMBL" id="AUZH01000010">
    <property type="protein sequence ID" value="KFN88663.1"/>
    <property type="molecule type" value="Genomic_DNA"/>
</dbReference>
<evidence type="ECO:0000313" key="2">
    <source>
        <dbReference type="EMBL" id="KFN88663.1"/>
    </source>
</evidence>
<dbReference type="RefSeq" id="WP_020915958.1">
    <property type="nucleotide sequence ID" value="NZ_AUZH01000010.1"/>
</dbReference>
<proteinExistence type="predicted"/>
<evidence type="ECO:0000256" key="1">
    <source>
        <dbReference type="SAM" id="Coils"/>
    </source>
</evidence>
<organism evidence="2 3">
    <name type="scientific">Streptococcus equinus JB1</name>
    <dbReference type="NCBI Taxonomy" id="1294274"/>
    <lineage>
        <taxon>Bacteria</taxon>
        <taxon>Bacillati</taxon>
        <taxon>Bacillota</taxon>
        <taxon>Bacilli</taxon>
        <taxon>Lactobacillales</taxon>
        <taxon>Streptococcaceae</taxon>
        <taxon>Streptococcus</taxon>
    </lineage>
</organism>
<protein>
    <recommendedName>
        <fullName evidence="4">Recombinase</fullName>
    </recommendedName>
</protein>
<dbReference type="GeneID" id="58527339"/>